<dbReference type="SMART" id="SM00725">
    <property type="entry name" value="NEAT"/>
    <property type="match status" value="1"/>
</dbReference>
<feature type="region of interest" description="Disordered" evidence="3">
    <location>
        <begin position="316"/>
        <end position="348"/>
    </location>
</feature>
<feature type="region of interest" description="Disordered" evidence="3">
    <location>
        <begin position="517"/>
        <end position="587"/>
    </location>
</feature>
<dbReference type="InterPro" id="IPR037250">
    <property type="entry name" value="NEAT_dom_sf"/>
</dbReference>
<reference evidence="6" key="2">
    <citation type="submission" date="2021-04" db="EMBL/GenBank/DDBJ databases">
        <authorList>
            <person name="Gilroy R."/>
        </authorList>
    </citation>
    <scope>NUCLEOTIDE SEQUENCE</scope>
    <source>
        <strain evidence="6">ChiSxjej3B15-1167</strain>
    </source>
</reference>
<feature type="compositionally biased region" description="Basic and acidic residues" evidence="3">
    <location>
        <begin position="238"/>
        <end position="249"/>
    </location>
</feature>
<gene>
    <name evidence="6" type="ORF">H9849_09865</name>
</gene>
<feature type="region of interest" description="Disordered" evidence="3">
    <location>
        <begin position="223"/>
        <end position="249"/>
    </location>
</feature>
<evidence type="ECO:0000256" key="4">
    <source>
        <dbReference type="SAM" id="SignalP"/>
    </source>
</evidence>
<dbReference type="SUPFAM" id="SSF158911">
    <property type="entry name" value="NEAT domain-like"/>
    <property type="match status" value="1"/>
</dbReference>
<reference evidence="6" key="1">
    <citation type="journal article" date="2021" name="PeerJ">
        <title>Extensive microbial diversity within the chicken gut microbiome revealed by metagenomics and culture.</title>
        <authorList>
            <person name="Gilroy R."/>
            <person name="Ravi A."/>
            <person name="Getino M."/>
            <person name="Pursley I."/>
            <person name="Horton D.L."/>
            <person name="Alikhan N.F."/>
            <person name="Baker D."/>
            <person name="Gharbi K."/>
            <person name="Hall N."/>
            <person name="Watson M."/>
            <person name="Adriaenssens E.M."/>
            <person name="Foster-Nyarko E."/>
            <person name="Jarju S."/>
            <person name="Secka A."/>
            <person name="Antonio M."/>
            <person name="Oren A."/>
            <person name="Chaudhuri R.R."/>
            <person name="La Ragione R."/>
            <person name="Hildebrand F."/>
            <person name="Pallen M.J."/>
        </authorList>
    </citation>
    <scope>NUCLEOTIDE SEQUENCE</scope>
    <source>
        <strain evidence="6">ChiSxjej3B15-1167</strain>
    </source>
</reference>
<dbReference type="GO" id="GO:0030313">
    <property type="term" value="C:cell envelope"/>
    <property type="evidence" value="ECO:0007669"/>
    <property type="project" value="UniProtKB-SubCell"/>
</dbReference>
<dbReference type="CDD" id="cd06920">
    <property type="entry name" value="NEAT"/>
    <property type="match status" value="1"/>
</dbReference>
<evidence type="ECO:0000259" key="5">
    <source>
        <dbReference type="PROSITE" id="PS50978"/>
    </source>
</evidence>
<comment type="caution">
    <text evidence="6">The sequence shown here is derived from an EMBL/GenBank/DDBJ whole genome shotgun (WGS) entry which is preliminary data.</text>
</comment>
<proteinExistence type="predicted"/>
<protein>
    <submittedName>
        <fullName evidence="6">NEAT domain-containing protein</fullName>
    </submittedName>
</protein>
<dbReference type="EMBL" id="DXEQ01000297">
    <property type="protein sequence ID" value="HIX73314.1"/>
    <property type="molecule type" value="Genomic_DNA"/>
</dbReference>
<feature type="signal peptide" evidence="4">
    <location>
        <begin position="1"/>
        <end position="20"/>
    </location>
</feature>
<dbReference type="InterPro" id="IPR006635">
    <property type="entry name" value="NEAT_dom"/>
</dbReference>
<sequence>MKRRKVGAALLCMLLTAAMLLPFLSGGESVKATLEENVSAIRGIRQAGRVQAEEIDVPEDGVYTIDGVLRHAYANQNSMGNGAMVKPMEIWVEEGEAILRMEFVPLTSQLGSAGFTGYLAYFYYFPDWEGGSSGTEAPVDETPVAADVESYYEDVYDEYNDPDTGLDDNVKGELYPYFMTMPVELYDAEIWTQVYVPVMETIVAGNGLQYARLQLDWSTFTRKGDLPEEEKPGEDDTGTEKPGDTEKVVDKGTLHTLLISAASLAGRESIYTKDSLTRLKNAIERAENVYADEDATQTQVDTQVKTLSKAILNLEQKETDAGSGGRGSGSGNTASGDVSDGNSAAASGSTDAAEKLDFQNLADGTYSVEGKMYKTDKETLSMSNDAINHTIKLTVSGGAYSLTLDFEGLEISGQFGYLGELKYYETGYGTDSYGAPTGKTKAVTIDSWQKEDGKKVSDDFGSDYPDQVTFPLIGEAKKDGWVPLQVFVPIMDSISKGSGTQNVWLKLDTASVASADKNSFKEEEASGSKSSGKKKNTSAEKSSSSSAKGASSIKSGSTLPSSGSTKSSSLPTGSSLTGGSASGSSVEGNVLQNSLVTGGAANSQTATGFEAAGGTESSGDVTETEEEKSAAAVVPSFMSLLAVLAGGLYKIRSRQLF</sequence>
<dbReference type="Pfam" id="PF05031">
    <property type="entry name" value="NEAT"/>
    <property type="match status" value="1"/>
</dbReference>
<accession>A0A9D1X5K0</accession>
<feature type="compositionally biased region" description="Low complexity" evidence="3">
    <location>
        <begin position="539"/>
        <end position="585"/>
    </location>
</feature>
<dbReference type="Gene3D" id="1.20.1270.90">
    <property type="entry name" value="AF1782-like"/>
    <property type="match status" value="1"/>
</dbReference>
<feature type="chain" id="PRO_5039434423" evidence="4">
    <location>
        <begin position="21"/>
        <end position="657"/>
    </location>
</feature>
<dbReference type="PROSITE" id="PS50978">
    <property type="entry name" value="NEAT"/>
    <property type="match status" value="1"/>
</dbReference>
<keyword evidence="2 4" id="KW-0732">Signal</keyword>
<dbReference type="Proteomes" id="UP000886805">
    <property type="component" value="Unassembled WGS sequence"/>
</dbReference>
<organism evidence="6 7">
    <name type="scientific">Candidatus Anaerobutyricum stercoripullorum</name>
    <dbReference type="NCBI Taxonomy" id="2838456"/>
    <lineage>
        <taxon>Bacteria</taxon>
        <taxon>Bacillati</taxon>
        <taxon>Bacillota</taxon>
        <taxon>Clostridia</taxon>
        <taxon>Lachnospirales</taxon>
        <taxon>Lachnospiraceae</taxon>
        <taxon>Anaerobutyricum</taxon>
    </lineage>
</organism>
<feature type="domain" description="NEAT" evidence="5">
    <location>
        <begin position="361"/>
        <end position="515"/>
    </location>
</feature>
<evidence type="ECO:0000256" key="2">
    <source>
        <dbReference type="ARBA" id="ARBA00022729"/>
    </source>
</evidence>
<dbReference type="AlphaFoldDB" id="A0A9D1X5K0"/>
<comment type="subcellular location">
    <subcellularLocation>
        <location evidence="1">Cell envelope</location>
    </subcellularLocation>
</comment>
<evidence type="ECO:0000256" key="3">
    <source>
        <dbReference type="SAM" id="MobiDB-lite"/>
    </source>
</evidence>
<dbReference type="Gene3D" id="2.60.40.1850">
    <property type="match status" value="1"/>
</dbReference>
<name>A0A9D1X5K0_9FIRM</name>
<feature type="region of interest" description="Disordered" evidence="3">
    <location>
        <begin position="606"/>
        <end position="629"/>
    </location>
</feature>
<evidence type="ECO:0000313" key="6">
    <source>
        <dbReference type="EMBL" id="HIX73314.1"/>
    </source>
</evidence>
<evidence type="ECO:0000256" key="1">
    <source>
        <dbReference type="ARBA" id="ARBA00004196"/>
    </source>
</evidence>
<evidence type="ECO:0000313" key="7">
    <source>
        <dbReference type="Proteomes" id="UP000886805"/>
    </source>
</evidence>